<evidence type="ECO:0000313" key="1">
    <source>
        <dbReference type="EMBL" id="GAA4236902.1"/>
    </source>
</evidence>
<gene>
    <name evidence="1" type="ORF">GCM10022291_22400</name>
</gene>
<protein>
    <submittedName>
        <fullName evidence="1">Uncharacterized protein</fullName>
    </submittedName>
</protein>
<dbReference type="Proteomes" id="UP001501496">
    <property type="component" value="Unassembled WGS sequence"/>
</dbReference>
<accession>A0ABP8CB93</accession>
<dbReference type="EMBL" id="BAABCA010000004">
    <property type="protein sequence ID" value="GAA4236902.1"/>
    <property type="molecule type" value="Genomic_DNA"/>
</dbReference>
<evidence type="ECO:0000313" key="2">
    <source>
        <dbReference type="Proteomes" id="UP001501496"/>
    </source>
</evidence>
<organism evidence="1 2">
    <name type="scientific">Postechiella marina</name>
    <dbReference type="NCBI Taxonomy" id="943941"/>
    <lineage>
        <taxon>Bacteria</taxon>
        <taxon>Pseudomonadati</taxon>
        <taxon>Bacteroidota</taxon>
        <taxon>Flavobacteriia</taxon>
        <taxon>Flavobacteriales</taxon>
        <taxon>Flavobacteriaceae</taxon>
        <taxon>Postechiella</taxon>
    </lineage>
</organism>
<reference evidence="2" key="1">
    <citation type="journal article" date="2019" name="Int. J. Syst. Evol. Microbiol.">
        <title>The Global Catalogue of Microorganisms (GCM) 10K type strain sequencing project: providing services to taxonomists for standard genome sequencing and annotation.</title>
        <authorList>
            <consortium name="The Broad Institute Genomics Platform"/>
            <consortium name="The Broad Institute Genome Sequencing Center for Infectious Disease"/>
            <person name="Wu L."/>
            <person name="Ma J."/>
        </authorList>
    </citation>
    <scope>NUCLEOTIDE SEQUENCE [LARGE SCALE GENOMIC DNA]</scope>
    <source>
        <strain evidence="2">JCM 17630</strain>
    </source>
</reference>
<comment type="caution">
    <text evidence="1">The sequence shown here is derived from an EMBL/GenBank/DDBJ whole genome shotgun (WGS) entry which is preliminary data.</text>
</comment>
<dbReference type="RefSeq" id="WP_344788326.1">
    <property type="nucleotide sequence ID" value="NZ_BAABCA010000004.1"/>
</dbReference>
<keyword evidence="2" id="KW-1185">Reference proteome</keyword>
<proteinExistence type="predicted"/>
<sequence>MKTIIKDLDITDWLLYFGQTILDAQEDTLKLIDFLIEKAKSFDRFNTEMNKRQLKMVTRIFNTGHQGFNDGLSADNYTKIAKTSASTATCNLKSMVDKKMFIKTGELKGTRYWLNLEN</sequence>
<name>A0ABP8CB93_9FLAO</name>